<dbReference type="InterPro" id="IPR036097">
    <property type="entry name" value="HisK_dim/P_sf"/>
</dbReference>
<feature type="domain" description="Response regulatory" evidence="12">
    <location>
        <begin position="1111"/>
        <end position="1228"/>
    </location>
</feature>
<proteinExistence type="predicted"/>
<keyword evidence="10" id="KW-0472">Membrane</keyword>
<keyword evidence="15" id="KW-1185">Reference proteome</keyword>
<dbReference type="Proteomes" id="UP000007347">
    <property type="component" value="Chromosome"/>
</dbReference>
<dbReference type="SUPFAM" id="SSF55781">
    <property type="entry name" value="GAF domain-like"/>
    <property type="match status" value="1"/>
</dbReference>
<dbReference type="Gene3D" id="3.30.450.40">
    <property type="match status" value="1"/>
</dbReference>
<feature type="transmembrane region" description="Helical" evidence="10">
    <location>
        <begin position="314"/>
        <end position="337"/>
    </location>
</feature>
<dbReference type="GO" id="GO:0016020">
    <property type="term" value="C:membrane"/>
    <property type="evidence" value="ECO:0007669"/>
    <property type="project" value="UniProtKB-SubCell"/>
</dbReference>
<dbReference type="SUPFAM" id="SSF55874">
    <property type="entry name" value="ATPase domain of HSP90 chaperone/DNA topoisomerase II/histidine kinase"/>
    <property type="match status" value="1"/>
</dbReference>
<dbReference type="EC" id="2.7.13.3" evidence="3"/>
<dbReference type="OrthoDB" id="9796305at2"/>
<evidence type="ECO:0000256" key="2">
    <source>
        <dbReference type="ARBA" id="ARBA00004370"/>
    </source>
</evidence>
<dbReference type="RefSeq" id="WP_014956971.1">
    <property type="nucleotide sequence ID" value="NC_018645.1"/>
</dbReference>
<organism evidence="14 15">
    <name type="scientific">Desulfobacula toluolica (strain DSM 7467 / Tol2)</name>
    <dbReference type="NCBI Taxonomy" id="651182"/>
    <lineage>
        <taxon>Bacteria</taxon>
        <taxon>Pseudomonadati</taxon>
        <taxon>Thermodesulfobacteriota</taxon>
        <taxon>Desulfobacteria</taxon>
        <taxon>Desulfobacterales</taxon>
        <taxon>Desulfobacteraceae</taxon>
        <taxon>Desulfobacula</taxon>
    </lineage>
</organism>
<keyword evidence="10" id="KW-0812">Transmembrane</keyword>
<keyword evidence="4 8" id="KW-0597">Phosphoprotein</keyword>
<dbReference type="InterPro" id="IPR001789">
    <property type="entry name" value="Sig_transdc_resp-reg_receiver"/>
</dbReference>
<protein>
    <recommendedName>
        <fullName evidence="3">histidine kinase</fullName>
        <ecNumber evidence="3">2.7.13.3</ecNumber>
    </recommendedName>
</protein>
<dbReference type="CDD" id="cd06225">
    <property type="entry name" value="HAMP"/>
    <property type="match status" value="1"/>
</dbReference>
<dbReference type="SUPFAM" id="SSF158472">
    <property type="entry name" value="HAMP domain-like"/>
    <property type="match status" value="1"/>
</dbReference>
<dbReference type="PROSITE" id="PS50110">
    <property type="entry name" value="RESPONSE_REGULATORY"/>
    <property type="match status" value="3"/>
</dbReference>
<dbReference type="HOGENOM" id="CLU_000445_127_1_7"/>
<evidence type="ECO:0000256" key="9">
    <source>
        <dbReference type="SAM" id="Coils"/>
    </source>
</evidence>
<dbReference type="SMART" id="SM00304">
    <property type="entry name" value="HAMP"/>
    <property type="match status" value="1"/>
</dbReference>
<dbReference type="InterPro" id="IPR003660">
    <property type="entry name" value="HAMP_dom"/>
</dbReference>
<dbReference type="PROSITE" id="PS50109">
    <property type="entry name" value="HIS_KIN"/>
    <property type="match status" value="1"/>
</dbReference>
<dbReference type="PROSITE" id="PS50885">
    <property type="entry name" value="HAMP"/>
    <property type="match status" value="1"/>
</dbReference>
<dbReference type="SMART" id="SM00387">
    <property type="entry name" value="HATPase_c"/>
    <property type="match status" value="1"/>
</dbReference>
<dbReference type="PANTHER" id="PTHR45339">
    <property type="entry name" value="HYBRID SIGNAL TRANSDUCTION HISTIDINE KINASE J"/>
    <property type="match status" value="1"/>
</dbReference>
<dbReference type="InterPro" id="IPR004358">
    <property type="entry name" value="Sig_transdc_His_kin-like_C"/>
</dbReference>
<dbReference type="STRING" id="651182.TOL2_C14620"/>
<feature type="modified residue" description="4-aspartylphosphate" evidence="8">
    <location>
        <position position="1038"/>
    </location>
</feature>
<evidence type="ECO:0000259" key="13">
    <source>
        <dbReference type="PROSITE" id="PS50885"/>
    </source>
</evidence>
<gene>
    <name evidence="14" type="ordered locus">TOL2_C14620</name>
</gene>
<dbReference type="InterPro" id="IPR003018">
    <property type="entry name" value="GAF"/>
</dbReference>
<evidence type="ECO:0000256" key="7">
    <source>
        <dbReference type="ARBA" id="ARBA00023012"/>
    </source>
</evidence>
<dbReference type="PANTHER" id="PTHR45339:SF1">
    <property type="entry name" value="HYBRID SIGNAL TRANSDUCTION HISTIDINE KINASE J"/>
    <property type="match status" value="1"/>
</dbReference>
<dbReference type="Gene3D" id="1.10.287.130">
    <property type="match status" value="1"/>
</dbReference>
<dbReference type="PRINTS" id="PR00344">
    <property type="entry name" value="BCTRLSENSOR"/>
</dbReference>
<dbReference type="InterPro" id="IPR003594">
    <property type="entry name" value="HATPase_dom"/>
</dbReference>
<keyword evidence="7" id="KW-0902">Two-component regulatory system</keyword>
<comment type="subcellular location">
    <subcellularLocation>
        <location evidence="2">Membrane</location>
    </subcellularLocation>
</comment>
<dbReference type="SMART" id="SM00448">
    <property type="entry name" value="REC"/>
    <property type="match status" value="3"/>
</dbReference>
<comment type="catalytic activity">
    <reaction evidence="1">
        <text>ATP + protein L-histidine = ADP + protein N-phospho-L-histidine.</text>
        <dbReference type="EC" id="2.7.13.3"/>
    </reaction>
</comment>
<feature type="domain" description="Histidine kinase" evidence="11">
    <location>
        <begin position="715"/>
        <end position="947"/>
    </location>
</feature>
<dbReference type="EMBL" id="FO203503">
    <property type="protein sequence ID" value="CCK79625.1"/>
    <property type="molecule type" value="Genomic_DNA"/>
</dbReference>
<dbReference type="Gene3D" id="3.40.50.2300">
    <property type="match status" value="3"/>
</dbReference>
<evidence type="ECO:0000259" key="12">
    <source>
        <dbReference type="PROSITE" id="PS50110"/>
    </source>
</evidence>
<evidence type="ECO:0000256" key="5">
    <source>
        <dbReference type="ARBA" id="ARBA00022679"/>
    </source>
</evidence>
<dbReference type="Pfam" id="PF02518">
    <property type="entry name" value="HATPase_c"/>
    <property type="match status" value="1"/>
</dbReference>
<dbReference type="InterPro" id="IPR005467">
    <property type="entry name" value="His_kinase_dom"/>
</dbReference>
<keyword evidence="9" id="KW-0175">Coiled coil</keyword>
<accession>K0NFE2</accession>
<feature type="modified residue" description="4-aspartylphosphate" evidence="8">
    <location>
        <position position="1307"/>
    </location>
</feature>
<feature type="transmembrane region" description="Helical" evidence="10">
    <location>
        <begin position="15"/>
        <end position="35"/>
    </location>
</feature>
<evidence type="ECO:0000256" key="3">
    <source>
        <dbReference type="ARBA" id="ARBA00012438"/>
    </source>
</evidence>
<dbReference type="Pfam" id="PF00672">
    <property type="entry name" value="HAMP"/>
    <property type="match status" value="1"/>
</dbReference>
<evidence type="ECO:0000256" key="8">
    <source>
        <dbReference type="PROSITE-ProRule" id="PRU00169"/>
    </source>
</evidence>
<dbReference type="GO" id="GO:0000155">
    <property type="term" value="F:phosphorelay sensor kinase activity"/>
    <property type="evidence" value="ECO:0007669"/>
    <property type="project" value="InterPro"/>
</dbReference>
<reference evidence="14 15" key="1">
    <citation type="journal article" date="2013" name="Environ. Microbiol.">
        <title>Complete genome, catabolic sub-proteomes and key-metabolites of Desulfobacula toluolica Tol2, a marine, aromatic compound-degrading, sulfate-reducing bacterium.</title>
        <authorList>
            <person name="Wohlbrand L."/>
            <person name="Jacob J.H."/>
            <person name="Kube M."/>
            <person name="Mussmann M."/>
            <person name="Jarling R."/>
            <person name="Beck A."/>
            <person name="Amann R."/>
            <person name="Wilkes H."/>
            <person name="Reinhardt R."/>
            <person name="Rabus R."/>
        </authorList>
    </citation>
    <scope>NUCLEOTIDE SEQUENCE [LARGE SCALE GENOMIC DNA]</scope>
    <source>
        <strain evidence="15">DSM 7467 / Tol2</strain>
    </source>
</reference>
<feature type="domain" description="HAMP" evidence="13">
    <location>
        <begin position="338"/>
        <end position="390"/>
    </location>
</feature>
<dbReference type="InterPro" id="IPR029016">
    <property type="entry name" value="GAF-like_dom_sf"/>
</dbReference>
<dbReference type="SMART" id="SM00065">
    <property type="entry name" value="GAF"/>
    <property type="match status" value="1"/>
</dbReference>
<dbReference type="Pfam" id="PF00072">
    <property type="entry name" value="Response_reg"/>
    <property type="match status" value="3"/>
</dbReference>
<evidence type="ECO:0000313" key="15">
    <source>
        <dbReference type="Proteomes" id="UP000007347"/>
    </source>
</evidence>
<dbReference type="CDD" id="cd16922">
    <property type="entry name" value="HATPase_EvgS-ArcB-TorS-like"/>
    <property type="match status" value="1"/>
</dbReference>
<dbReference type="Gene3D" id="6.10.340.10">
    <property type="match status" value="1"/>
</dbReference>
<dbReference type="FunFam" id="3.30.565.10:FF:000010">
    <property type="entry name" value="Sensor histidine kinase RcsC"/>
    <property type="match status" value="1"/>
</dbReference>
<evidence type="ECO:0000256" key="4">
    <source>
        <dbReference type="ARBA" id="ARBA00022553"/>
    </source>
</evidence>
<feature type="modified residue" description="4-aspartylphosphate" evidence="8">
    <location>
        <position position="1160"/>
    </location>
</feature>
<dbReference type="Pfam" id="PF00512">
    <property type="entry name" value="HisKA"/>
    <property type="match status" value="1"/>
</dbReference>
<evidence type="ECO:0000259" key="11">
    <source>
        <dbReference type="PROSITE" id="PS50109"/>
    </source>
</evidence>
<sequence length="1376" mass="155178">MNIGTFFKGTIRSKIFIGFFIAVIPMIIIVFINYYPTRENTIQTACRLMALSAQNCSERLNAYFNARGRVFINWTEDDVFGMAIEFNTIIELKEYFSSLMKNYPEFLLLLFTDENGKVLEAAFREDTELMDIKTLKGTIVTQTAQLKEGNDHSVSLVKNDFVKKNGWQNSYTALYSFKTRDSSGRQNGFFLAYLDWSIIQGMIDQLYVQMIQNRFKSSHIAMIDANTQIIISHSVKEFLNRRLSPDRSLEKIKPAKDKKAVKISTERGVEYVISKPLIMASTFLTLKKTGDFKPDIYLAVFVAQKDILSSFRKIVGFAVAVAGIGCSVIFLICFILAQSITSSTRELVRVLEASERGDMDVRAGLTSKDEIGFLAERFNAMLEQINESSSILKKSESKYRLIFNNLQNAINKKEFSFRFTPDSNKDDLVVSMNKMLATLEKADTETSSQDWLKTGQANLNNTISGERNLTTLCQKAITCIAKYVGAQVATFFVRDTEKEEFVLITNYAFRQRKGFMNRFKPGEGLTGQAALEKQRILFTEVPNDYMKIESSLGAAVPKNILVLPLIFEQDVKGVIEIGMVSSFTKLQIDFIELAGDILAVALNTAMFNEKLEELLEQTKQQSLELQEQQEELKAANEELEEQTVILKKSESKLQLQQEELQASNEELEEKTEILEAQKNEIEKKNTSLKIKQREVEEKAEQLELATRYKSQFLANMSHELRTPLNSLLILANMLAENEDQNLTAEQVESARSIHRSGQNLLRLINDILDLSKIEAGKIDINISKISVESLGANCKTEFMHMAKAKGIEFKLDLKQNLPKTITTDELKLNQIIRNLMGNAVKFTEKGSVALIISRPDPDVKFDAKDRDRKKTIAICVADTGPGIPHGQLQLIFEAFKQVDGTISRRYGGTGLGLSISRELAILIGGELKVRSTPGKGSFFTLYIPEIYADEKIALPPEKKKTKELKTISEKKESQKEILVTQEAYFPGKTMLIIEDDNEFSAILAAFFQKNGYESIIASDGETGIKFVIEHQPTAIILDIGLPGIDGWAVLSELKNNPATRHIPVHIMSAFDNTRQGLEKGAVGYLTKPVDTRGLQKALNRIESVLASDVKELLIVEDDKELKMSILKLMKTNDINAVAVETGNKALGLLKKQKFDCMILDLGLPDITGFELLDIINTDPVVQKIPVIIYTGRDLSREETQKLERYSSSIVLKSAVSMERLLDETALFMHRVEKDMPENHKKIIQSLRERESILPGKKVLLVDDDMRNAFALNKFLKSKGMDVVIADNGQKALDILDQGIKPDIILMDIMMPVMDGYQTMKKIRKQKEFKSLPILALTAKAMESDREECIKCGANDYLSKPIDTSKLLTMLRIWLYS</sequence>
<dbReference type="InterPro" id="IPR011006">
    <property type="entry name" value="CheY-like_superfamily"/>
</dbReference>
<feature type="domain" description="Response regulatory" evidence="12">
    <location>
        <begin position="989"/>
        <end position="1102"/>
    </location>
</feature>
<dbReference type="SMART" id="SM00388">
    <property type="entry name" value="HisKA"/>
    <property type="match status" value="1"/>
</dbReference>
<dbReference type="SUPFAM" id="SSF47384">
    <property type="entry name" value="Homodimeric domain of signal transducing histidine kinase"/>
    <property type="match status" value="1"/>
</dbReference>
<dbReference type="CDD" id="cd17546">
    <property type="entry name" value="REC_hyHK_CKI1_RcsC-like"/>
    <property type="match status" value="1"/>
</dbReference>
<dbReference type="CDD" id="cd00082">
    <property type="entry name" value="HisKA"/>
    <property type="match status" value="1"/>
</dbReference>
<dbReference type="Gene3D" id="3.30.565.10">
    <property type="entry name" value="Histidine kinase-like ATPase, C-terminal domain"/>
    <property type="match status" value="1"/>
</dbReference>
<feature type="coiled-coil region" evidence="9">
    <location>
        <begin position="608"/>
        <end position="705"/>
    </location>
</feature>
<name>K0NFE2_DESTT</name>
<evidence type="ECO:0000256" key="1">
    <source>
        <dbReference type="ARBA" id="ARBA00000085"/>
    </source>
</evidence>
<evidence type="ECO:0000256" key="10">
    <source>
        <dbReference type="SAM" id="Phobius"/>
    </source>
</evidence>
<keyword evidence="6 14" id="KW-0418">Kinase</keyword>
<dbReference type="SUPFAM" id="SSF52172">
    <property type="entry name" value="CheY-like"/>
    <property type="match status" value="3"/>
</dbReference>
<feature type="domain" description="Response regulatory" evidence="12">
    <location>
        <begin position="1257"/>
        <end position="1374"/>
    </location>
</feature>
<evidence type="ECO:0000313" key="14">
    <source>
        <dbReference type="EMBL" id="CCK79625.1"/>
    </source>
</evidence>
<dbReference type="InterPro" id="IPR036890">
    <property type="entry name" value="HATPase_C_sf"/>
</dbReference>
<keyword evidence="5 14" id="KW-0808">Transferase</keyword>
<dbReference type="InterPro" id="IPR003661">
    <property type="entry name" value="HisK_dim/P_dom"/>
</dbReference>
<keyword evidence="10" id="KW-1133">Transmembrane helix</keyword>
<evidence type="ECO:0000256" key="6">
    <source>
        <dbReference type="ARBA" id="ARBA00022777"/>
    </source>
</evidence>
<dbReference type="Pfam" id="PF13185">
    <property type="entry name" value="GAF_2"/>
    <property type="match status" value="1"/>
</dbReference>
<dbReference type="KEGG" id="dto:TOL2_C14620"/>